<evidence type="ECO:0000256" key="1">
    <source>
        <dbReference type="ARBA" id="ARBA00022723"/>
    </source>
</evidence>
<gene>
    <name evidence="6" type="ORF">SO694_00078043</name>
</gene>
<feature type="region of interest" description="Disordered" evidence="3">
    <location>
        <begin position="650"/>
        <end position="705"/>
    </location>
</feature>
<sequence length="705" mass="76057">MVDQDRVARWRGLLGGFVPLSILGVCLIGYNAPSVFLSLAAAPPADGALRGVLTPIVFTNEYGSRTAGDSWYPSFADSVLVEPHRLTTLSTAAADDGASADLSRATWSVSTERGAPGPAVELVDGAWTVIFDAVGRYVVDVALPYGDCDANLAEAAASVAVACVYVRRSLRKLNPADRELYFDAFKTLMAVPTARGRRLYGGGYASLDDFVAVHLELAGDRPRGTQIFNPSDRGNDALHDGMGFVASHNALTLAFEAALQVVAPAASVPYWDYTEDHHLANEAEDRLATLWSLDVWGDDFFGTASGKYRTVETGRFAYAPIAKAAAGARVKSPYGYLRSPWNVNKDPFLLRAHSFCGASYGWLEGSLTTEASPIDTAWPSCKVHHELTFAVDSLYEWVWAAAYAPHGPVHFMIGGYTHCGDMAMAALHGNSSSDDLEASNVAKILGSVKQRTVAFPKTMWRYGLVEYPQACSDDTPQALCHMICDDPVSLGSFRKFALTGDMGENLFGAWVARLPVDLWGQFLELICTTPFTPGEQMGANSPVDPSFWPIHPTLDRLLQYKRIVKPFSSPGWEAPDGPTKYCITDYDGIGASDCKGHHPWDVAPWAVAVDGDPAFVTNGELHAMGDPRAYALPYVYDDFTWPHCDAEGHVFPPPSGAPTPGADAAAHKHAAPEERDPDDRGPPGHDDDHGEKPQEMGSSRPGEAG</sequence>
<comment type="caution">
    <text evidence="6">The sequence shown here is derived from an EMBL/GenBank/DDBJ whole genome shotgun (WGS) entry which is preliminary data.</text>
</comment>
<keyword evidence="1" id="KW-0479">Metal-binding</keyword>
<keyword evidence="7" id="KW-1185">Reference proteome</keyword>
<dbReference type="EMBL" id="JBBJCI010000426">
    <property type="protein sequence ID" value="KAK7230661.1"/>
    <property type="molecule type" value="Genomic_DNA"/>
</dbReference>
<dbReference type="Gene3D" id="1.10.1280.10">
    <property type="entry name" value="Di-copper center containing domain from catechol oxidase"/>
    <property type="match status" value="1"/>
</dbReference>
<dbReference type="Pfam" id="PF00264">
    <property type="entry name" value="Tyrosinase"/>
    <property type="match status" value="1"/>
</dbReference>
<dbReference type="PROSITE" id="PS00498">
    <property type="entry name" value="TYROSINASE_2"/>
    <property type="match status" value="1"/>
</dbReference>
<protein>
    <recommendedName>
        <fullName evidence="5">Tyrosinase copper-binding domain-containing protein</fullName>
    </recommendedName>
</protein>
<organism evidence="6 7">
    <name type="scientific">Aureococcus anophagefferens</name>
    <name type="common">Harmful bloom alga</name>
    <dbReference type="NCBI Taxonomy" id="44056"/>
    <lineage>
        <taxon>Eukaryota</taxon>
        <taxon>Sar</taxon>
        <taxon>Stramenopiles</taxon>
        <taxon>Ochrophyta</taxon>
        <taxon>Pelagophyceae</taxon>
        <taxon>Pelagomonadales</taxon>
        <taxon>Pelagomonadaceae</taxon>
        <taxon>Aureococcus</taxon>
    </lineage>
</organism>
<name>A0ABR1FH00_AURAN</name>
<dbReference type="Proteomes" id="UP001363151">
    <property type="component" value="Unassembled WGS sequence"/>
</dbReference>
<evidence type="ECO:0000259" key="5">
    <source>
        <dbReference type="PROSITE" id="PS00498"/>
    </source>
</evidence>
<reference evidence="6 7" key="1">
    <citation type="submission" date="2024-03" db="EMBL/GenBank/DDBJ databases">
        <title>Aureococcus anophagefferens CCMP1851 and Kratosvirus quantuckense: Draft genome of a second virus-susceptible host strain in the model system.</title>
        <authorList>
            <person name="Chase E."/>
            <person name="Truchon A.R."/>
            <person name="Schepens W."/>
            <person name="Wilhelm S.W."/>
        </authorList>
    </citation>
    <scope>NUCLEOTIDE SEQUENCE [LARGE SCALE GENOMIC DNA]</scope>
    <source>
        <strain evidence="6 7">CCMP1851</strain>
    </source>
</reference>
<dbReference type="InterPro" id="IPR008922">
    <property type="entry name" value="Di-copper_centre_dom_sf"/>
</dbReference>
<evidence type="ECO:0000313" key="7">
    <source>
        <dbReference type="Proteomes" id="UP001363151"/>
    </source>
</evidence>
<evidence type="ECO:0000313" key="6">
    <source>
        <dbReference type="EMBL" id="KAK7230661.1"/>
    </source>
</evidence>
<dbReference type="PANTHER" id="PTHR11474:SF126">
    <property type="entry name" value="TYROSINASE-LIKE PROTEIN TYR-1-RELATED"/>
    <property type="match status" value="1"/>
</dbReference>
<feature type="transmembrane region" description="Helical" evidence="4">
    <location>
        <begin position="12"/>
        <end position="30"/>
    </location>
</feature>
<dbReference type="InterPro" id="IPR050316">
    <property type="entry name" value="Tyrosinase/Hemocyanin"/>
</dbReference>
<accession>A0ABR1FH00</accession>
<keyword evidence="4" id="KW-1133">Transmembrane helix</keyword>
<dbReference type="PANTHER" id="PTHR11474">
    <property type="entry name" value="TYROSINASE FAMILY MEMBER"/>
    <property type="match status" value="1"/>
</dbReference>
<evidence type="ECO:0000256" key="2">
    <source>
        <dbReference type="ARBA" id="ARBA00023008"/>
    </source>
</evidence>
<keyword evidence="4" id="KW-0472">Membrane</keyword>
<dbReference type="SUPFAM" id="SSF48056">
    <property type="entry name" value="Di-copper centre-containing domain"/>
    <property type="match status" value="1"/>
</dbReference>
<keyword evidence="2" id="KW-0186">Copper</keyword>
<feature type="compositionally biased region" description="Basic and acidic residues" evidence="3">
    <location>
        <begin position="670"/>
        <end position="694"/>
    </location>
</feature>
<dbReference type="InterPro" id="IPR002227">
    <property type="entry name" value="Tyrosinase_Cu-bd"/>
</dbReference>
<keyword evidence="4" id="KW-0812">Transmembrane</keyword>
<evidence type="ECO:0000256" key="3">
    <source>
        <dbReference type="SAM" id="MobiDB-lite"/>
    </source>
</evidence>
<proteinExistence type="predicted"/>
<evidence type="ECO:0000256" key="4">
    <source>
        <dbReference type="SAM" id="Phobius"/>
    </source>
</evidence>
<feature type="domain" description="Tyrosinase copper-binding" evidence="5">
    <location>
        <begin position="544"/>
        <end position="555"/>
    </location>
</feature>